<dbReference type="InterPro" id="IPR011006">
    <property type="entry name" value="CheY-like_superfamily"/>
</dbReference>
<feature type="region of interest" description="Disordered" evidence="3">
    <location>
        <begin position="130"/>
        <end position="154"/>
    </location>
</feature>
<accession>A0AAN8EQB1</accession>
<dbReference type="InterPro" id="IPR036097">
    <property type="entry name" value="HisK_dim/P_sf"/>
</dbReference>
<dbReference type="SUPFAM" id="SSF55874">
    <property type="entry name" value="ATPase domain of HSP90 chaperone/DNA topoisomerase II/histidine kinase"/>
    <property type="match status" value="1"/>
</dbReference>
<dbReference type="InterPro" id="IPR058846">
    <property type="entry name" value="PAS-like"/>
</dbReference>
<keyword evidence="1 2" id="KW-0597">Phosphoprotein</keyword>
<dbReference type="EMBL" id="JAKLMC020000019">
    <property type="protein sequence ID" value="KAK5951706.1"/>
    <property type="molecule type" value="Genomic_DNA"/>
</dbReference>
<dbReference type="AlphaFoldDB" id="A0AAN8EQB1"/>
<organism evidence="6 7">
    <name type="scientific">Knufia fluminis</name>
    <dbReference type="NCBI Taxonomy" id="191047"/>
    <lineage>
        <taxon>Eukaryota</taxon>
        <taxon>Fungi</taxon>
        <taxon>Dikarya</taxon>
        <taxon>Ascomycota</taxon>
        <taxon>Pezizomycotina</taxon>
        <taxon>Eurotiomycetes</taxon>
        <taxon>Chaetothyriomycetidae</taxon>
        <taxon>Chaetothyriales</taxon>
        <taxon>Trichomeriaceae</taxon>
        <taxon>Knufia</taxon>
    </lineage>
</organism>
<dbReference type="InterPro" id="IPR003661">
    <property type="entry name" value="HisK_dim/P_dom"/>
</dbReference>
<dbReference type="InterPro" id="IPR001789">
    <property type="entry name" value="Sig_transdc_resp-reg_receiver"/>
</dbReference>
<dbReference type="Pfam" id="PF13426">
    <property type="entry name" value="PAS_9"/>
    <property type="match status" value="1"/>
</dbReference>
<dbReference type="SMART" id="SM00448">
    <property type="entry name" value="REC"/>
    <property type="match status" value="1"/>
</dbReference>
<dbReference type="PROSITE" id="PS50110">
    <property type="entry name" value="RESPONSE_REGULATORY"/>
    <property type="match status" value="1"/>
</dbReference>
<dbReference type="PROSITE" id="PS50109">
    <property type="entry name" value="HIS_KIN"/>
    <property type="match status" value="1"/>
</dbReference>
<evidence type="ECO:0000259" key="4">
    <source>
        <dbReference type="PROSITE" id="PS50109"/>
    </source>
</evidence>
<sequence length="980" mass="108192">MALKPSGTFKEAHCKLSDVFLSDSRPTIIIDVSDTKYARGVQLEFANDAFTDQYGVLLRFIISGQILEPDFIDWLNSPAPKSTEYLLGDLSWTFFILEKRYKVVNVAAARTGGERSRACVPSHITSATEVQSSRAVPVSTTPTSSTDSSNKQKVGDTLTVALPSGLVSLGSAPTALDGLHRSVDMLDVGFFEYDLEGTLIFANKSWYALSGHPMTPQAHTEMRFLDLCHPDDAGIIGNAWSRLFTGEPTTFEMRWKHMGSKTAKALGAQWVLSACLPLYDDQGNLKSISGCTTDINTQKLNEQIAHARAEALERARTFEERFIRFATVAPIVIFSLDSNKKMTYCNDRWFEVTTTKKKPFEDINIGEGFLEDDVAKLYVLVNQAIANKEVNTVEMRARRVWHASDGRSAQFWVLASIFAEFTNEGIFQGCTGTLTDISEFKYAETLQRIRLEDALEAKRQQENFIDMTSHEMRNPLSAMVQCADSALAAINEIQALVQARATEHLPAPLRDRLLEEVGIGSEGLQTIISCCAHQKCIIDDVLTLSKLDSHLLAITPVKVEPVRVMQDVSKMFEKDAQKAGIEFTTMVDDFNKDLDVHWLMMDPSRVKQILINLISNAIKFTRNEATRTVVLTMWASLEAPASNGDVQYAPASRSVPDDFLTENDWGSGEIVYLQFSLQDTGRGLSVKEQEKLFHRFSQASPKTHVEYGGSGLGLFITRQLTELQGGEIGVASEAGKGSTFAFYIQTRRTAAPEAPLSPPSSPARTSPRTSPMKSLNAGLSAEGHDKVNLRSTGANISIPSKTNQVDLQLSVLVVEDNMVNQKVLSTQLKRLGCTVFVAGHGLEALNFLKTTQLWHGDAASTVDGTDRIHSTCESSVKTVDVILMDIEMPVMGGLECTRAIRELEARGSIRRPQLQQSCYPGRQHDRLPIISISANARAEQSNEQKEAGVDDIVTKPFRIPQLMDKIWGLMGREASDAAHG</sequence>
<gene>
    <name evidence="6" type="ORF">OHC33_007385</name>
</gene>
<dbReference type="Pfam" id="PF26131">
    <property type="entry name" value="PAS-like"/>
    <property type="match status" value="1"/>
</dbReference>
<dbReference type="PANTHER" id="PTHR43719">
    <property type="entry name" value="TWO-COMPONENT HISTIDINE KINASE"/>
    <property type="match status" value="1"/>
</dbReference>
<dbReference type="InterPro" id="IPR000014">
    <property type="entry name" value="PAS"/>
</dbReference>
<dbReference type="CDD" id="cd00082">
    <property type="entry name" value="HisKA"/>
    <property type="match status" value="1"/>
</dbReference>
<evidence type="ECO:0000256" key="2">
    <source>
        <dbReference type="PROSITE-ProRule" id="PRU00169"/>
    </source>
</evidence>
<comment type="caution">
    <text evidence="6">The sequence shown here is derived from an EMBL/GenBank/DDBJ whole genome shotgun (WGS) entry which is preliminary data.</text>
</comment>
<dbReference type="Gene3D" id="3.30.565.10">
    <property type="entry name" value="Histidine kinase-like ATPase, C-terminal domain"/>
    <property type="match status" value="1"/>
</dbReference>
<dbReference type="InterPro" id="IPR036890">
    <property type="entry name" value="HATPase_C_sf"/>
</dbReference>
<dbReference type="InterPro" id="IPR050956">
    <property type="entry name" value="2C_system_His_kinase"/>
</dbReference>
<keyword evidence="7" id="KW-1185">Reference proteome</keyword>
<evidence type="ECO:0000313" key="7">
    <source>
        <dbReference type="Proteomes" id="UP001316803"/>
    </source>
</evidence>
<dbReference type="CDD" id="cd00130">
    <property type="entry name" value="PAS"/>
    <property type="match status" value="2"/>
</dbReference>
<evidence type="ECO:0000256" key="3">
    <source>
        <dbReference type="SAM" id="MobiDB-lite"/>
    </source>
</evidence>
<evidence type="ECO:0000256" key="1">
    <source>
        <dbReference type="ARBA" id="ARBA00022553"/>
    </source>
</evidence>
<protein>
    <submittedName>
        <fullName evidence="6">Uncharacterized protein</fullName>
    </submittedName>
</protein>
<reference evidence="6 7" key="1">
    <citation type="submission" date="2022-12" db="EMBL/GenBank/DDBJ databases">
        <title>Genomic features and morphological characterization of a novel Knufia sp. strain isolated from spacecraft assembly facility.</title>
        <authorList>
            <person name="Teixeira M."/>
            <person name="Chander A.M."/>
            <person name="Stajich J.E."/>
            <person name="Venkateswaran K."/>
        </authorList>
    </citation>
    <scope>NUCLEOTIDE SEQUENCE [LARGE SCALE GENOMIC DNA]</scope>
    <source>
        <strain evidence="6 7">FJI-L2-BK-P2</strain>
    </source>
</reference>
<feature type="modified residue" description="4-aspartylphosphate" evidence="2">
    <location>
        <position position="885"/>
    </location>
</feature>
<dbReference type="SUPFAM" id="SSF52172">
    <property type="entry name" value="CheY-like"/>
    <property type="match status" value="1"/>
</dbReference>
<dbReference type="SMART" id="SM00091">
    <property type="entry name" value="PAS"/>
    <property type="match status" value="2"/>
</dbReference>
<dbReference type="SUPFAM" id="SSF55785">
    <property type="entry name" value="PYP-like sensor domain (PAS domain)"/>
    <property type="match status" value="2"/>
</dbReference>
<feature type="domain" description="Histidine kinase" evidence="4">
    <location>
        <begin position="467"/>
        <end position="748"/>
    </location>
</feature>
<feature type="region of interest" description="Disordered" evidence="3">
    <location>
        <begin position="750"/>
        <end position="774"/>
    </location>
</feature>
<dbReference type="SUPFAM" id="SSF47384">
    <property type="entry name" value="Homodimeric domain of signal transducing histidine kinase"/>
    <property type="match status" value="1"/>
</dbReference>
<evidence type="ECO:0000313" key="6">
    <source>
        <dbReference type="EMBL" id="KAK5951706.1"/>
    </source>
</evidence>
<proteinExistence type="predicted"/>
<dbReference type="PANTHER" id="PTHR43719:SF30">
    <property type="entry name" value="TWO-COMPONENT SYSTEM RESPONSE REGULATOR"/>
    <property type="match status" value="1"/>
</dbReference>
<dbReference type="Gene3D" id="3.30.450.20">
    <property type="entry name" value="PAS domain"/>
    <property type="match status" value="2"/>
</dbReference>
<dbReference type="InterPro" id="IPR035965">
    <property type="entry name" value="PAS-like_dom_sf"/>
</dbReference>
<dbReference type="CDD" id="cd17546">
    <property type="entry name" value="REC_hyHK_CKI1_RcsC-like"/>
    <property type="match status" value="1"/>
</dbReference>
<dbReference type="Proteomes" id="UP001316803">
    <property type="component" value="Unassembled WGS sequence"/>
</dbReference>
<dbReference type="InterPro" id="IPR003594">
    <property type="entry name" value="HATPase_dom"/>
</dbReference>
<dbReference type="Pfam" id="PF13188">
    <property type="entry name" value="PAS_8"/>
    <property type="match status" value="1"/>
</dbReference>
<name>A0AAN8EQB1_9EURO</name>
<dbReference type="PRINTS" id="PR00344">
    <property type="entry name" value="BCTRLSENSOR"/>
</dbReference>
<feature type="compositionally biased region" description="Low complexity" evidence="3">
    <location>
        <begin position="132"/>
        <end position="149"/>
    </location>
</feature>
<dbReference type="Pfam" id="PF02518">
    <property type="entry name" value="HATPase_c"/>
    <property type="match status" value="1"/>
</dbReference>
<dbReference type="Gene3D" id="1.10.287.130">
    <property type="match status" value="1"/>
</dbReference>
<dbReference type="GO" id="GO:0000155">
    <property type="term" value="F:phosphorelay sensor kinase activity"/>
    <property type="evidence" value="ECO:0007669"/>
    <property type="project" value="InterPro"/>
</dbReference>
<dbReference type="InterPro" id="IPR005467">
    <property type="entry name" value="His_kinase_dom"/>
</dbReference>
<feature type="domain" description="Response regulatory" evidence="5">
    <location>
        <begin position="810"/>
        <end position="970"/>
    </location>
</feature>
<evidence type="ECO:0000259" key="5">
    <source>
        <dbReference type="PROSITE" id="PS50110"/>
    </source>
</evidence>
<dbReference type="SMART" id="SM00387">
    <property type="entry name" value="HATPase_c"/>
    <property type="match status" value="1"/>
</dbReference>
<dbReference type="Gene3D" id="3.40.50.2300">
    <property type="match status" value="1"/>
</dbReference>
<dbReference type="InterPro" id="IPR004358">
    <property type="entry name" value="Sig_transdc_His_kin-like_C"/>
</dbReference>
<feature type="compositionally biased region" description="Low complexity" evidence="3">
    <location>
        <begin position="762"/>
        <end position="771"/>
    </location>
</feature>